<name>X0PLK1_9LACO</name>
<protein>
    <recommendedName>
        <fullName evidence="3">Selenium-dependent hydroxylase accessory protein YqeC</fullName>
    </recommendedName>
</protein>
<keyword evidence="2" id="KW-1185">Reference proteome</keyword>
<dbReference type="InterPro" id="IPR017587">
    <property type="entry name" value="YqeC"/>
</dbReference>
<dbReference type="eggNOG" id="COG1192">
    <property type="taxonomic scope" value="Bacteria"/>
</dbReference>
<reference evidence="1 2" key="1">
    <citation type="journal article" date="2015" name="Genome Announc.">
        <title>Expanding the biotechnology potential of lactobacilli through comparative genomics of 213 strains and associated genera.</title>
        <authorList>
            <person name="Sun Z."/>
            <person name="Harris H.M."/>
            <person name="McCann A."/>
            <person name="Guo C."/>
            <person name="Argimon S."/>
            <person name="Zhang W."/>
            <person name="Yang X."/>
            <person name="Jeffery I.B."/>
            <person name="Cooney J.C."/>
            <person name="Kagawa T.F."/>
            <person name="Liu W."/>
            <person name="Song Y."/>
            <person name="Salvetti E."/>
            <person name="Wrobel A."/>
            <person name="Rasinkangas P."/>
            <person name="Parkhill J."/>
            <person name="Rea M.C."/>
            <person name="O'Sullivan O."/>
            <person name="Ritari J."/>
            <person name="Douillard F.P."/>
            <person name="Paul Ross R."/>
            <person name="Yang R."/>
            <person name="Briner A.E."/>
            <person name="Felis G.E."/>
            <person name="de Vos W.M."/>
            <person name="Barrangou R."/>
            <person name="Klaenhammer T.R."/>
            <person name="Caufield P.W."/>
            <person name="Cui Y."/>
            <person name="Zhang H."/>
            <person name="O'Toole P.W."/>
        </authorList>
    </citation>
    <scope>NUCLEOTIDE SEQUENCE [LARGE SCALE GENOMIC DNA]</scope>
    <source>
        <strain evidence="1 2">DSM 18527</strain>
    </source>
</reference>
<dbReference type="Pfam" id="PF19842">
    <property type="entry name" value="YqeC"/>
    <property type="match status" value="1"/>
</dbReference>
<dbReference type="AlphaFoldDB" id="X0PLK1"/>
<evidence type="ECO:0000313" key="2">
    <source>
        <dbReference type="Proteomes" id="UP000051236"/>
    </source>
</evidence>
<evidence type="ECO:0008006" key="3">
    <source>
        <dbReference type="Google" id="ProtNLM"/>
    </source>
</evidence>
<accession>X0PLK1</accession>
<sequence>MALTHLFDLNAREVVAIIGCGGKTTLMNHLAHSYPNQRVLLTTSTKIWPPACDSYDHWLTPLSVPLDFQGCRGVSVLGALTPTSNGLKLAQAPTLHQYLPYFDKVFIEADGSKGKPLKAWSMQEPVILPETSCTIGVLPAISLGLTLNPNNVHRFSKLLAWGGFHPGQLVTPAVLARIISHPQGLFAKARGRRVLVLTHVANVTTLNQMNEVIAQLPEKMKQQLDRIVAVDFLEERGRVLWQNHISVTR</sequence>
<dbReference type="Proteomes" id="UP000051236">
    <property type="component" value="Unassembled WGS sequence"/>
</dbReference>
<dbReference type="OrthoDB" id="368187at2"/>
<dbReference type="NCBIfam" id="TIGR03172">
    <property type="entry name" value="selenium cofactor biosynthesis protein YqeC"/>
    <property type="match status" value="1"/>
</dbReference>
<proteinExistence type="predicted"/>
<dbReference type="STRING" id="1423734.FC83_GL001753"/>
<comment type="caution">
    <text evidence="1">The sequence shown here is derived from an EMBL/GenBank/DDBJ whole genome shotgun (WGS) entry which is preliminary data.</text>
</comment>
<dbReference type="RefSeq" id="WP_035450611.1">
    <property type="nucleotide sequence ID" value="NZ_AZGA01000088.1"/>
</dbReference>
<dbReference type="EMBL" id="AZGA01000088">
    <property type="protein sequence ID" value="KRM30617.1"/>
    <property type="molecule type" value="Genomic_DNA"/>
</dbReference>
<dbReference type="PATRIC" id="fig|1423734.3.peg.1772"/>
<gene>
    <name evidence="1" type="ORF">FC83_GL001753</name>
</gene>
<evidence type="ECO:0000313" key="1">
    <source>
        <dbReference type="EMBL" id="KRM30617.1"/>
    </source>
</evidence>
<organism evidence="1 2">
    <name type="scientific">Agrilactobacillus composti DSM 18527 = JCM 14202</name>
    <dbReference type="NCBI Taxonomy" id="1423734"/>
    <lineage>
        <taxon>Bacteria</taxon>
        <taxon>Bacillati</taxon>
        <taxon>Bacillota</taxon>
        <taxon>Bacilli</taxon>
        <taxon>Lactobacillales</taxon>
        <taxon>Lactobacillaceae</taxon>
        <taxon>Agrilactobacillus</taxon>
    </lineage>
</organism>